<protein>
    <submittedName>
        <fullName evidence="2">Uncharacterized protein</fullName>
    </submittedName>
</protein>
<accession>A0A504YCE5</accession>
<dbReference type="AlphaFoldDB" id="A0A504YCE5"/>
<feature type="region of interest" description="Disordered" evidence="1">
    <location>
        <begin position="93"/>
        <end position="116"/>
    </location>
</feature>
<evidence type="ECO:0000313" key="3">
    <source>
        <dbReference type="Proteomes" id="UP000316759"/>
    </source>
</evidence>
<name>A0A504YCE5_FASGI</name>
<sequence>MKKTGTTELQHLHSAAQTGKFGSQFFCTLPSLDSVHKTISGGTNCVLCSCPIDRFQCRKRPSTSAARFNAIRSRSERDYPSTGFQFHSVYIPQSPHSPTASTATKRGSDWPTTEMDDGGSMIGSLKSLLISKSSAFGRSASCTLLTNSSLGGMDLDDSSKR</sequence>
<comment type="caution">
    <text evidence="2">The sequence shown here is derived from an EMBL/GenBank/DDBJ whole genome shotgun (WGS) entry which is preliminary data.</text>
</comment>
<reference evidence="2 3" key="1">
    <citation type="submission" date="2019-04" db="EMBL/GenBank/DDBJ databases">
        <title>Annotation for the trematode Fasciola gigantica.</title>
        <authorList>
            <person name="Choi Y.-J."/>
        </authorList>
    </citation>
    <scope>NUCLEOTIDE SEQUENCE [LARGE SCALE GENOMIC DNA]</scope>
    <source>
        <strain evidence="2">Uganda_cow_1</strain>
    </source>
</reference>
<gene>
    <name evidence="2" type="ORF">FGIG_12363</name>
</gene>
<keyword evidence="3" id="KW-1185">Reference proteome</keyword>
<proteinExistence type="predicted"/>
<dbReference type="EMBL" id="SUNJ01014620">
    <property type="protein sequence ID" value="TPP56368.1"/>
    <property type="molecule type" value="Genomic_DNA"/>
</dbReference>
<evidence type="ECO:0000313" key="2">
    <source>
        <dbReference type="EMBL" id="TPP56368.1"/>
    </source>
</evidence>
<organism evidence="2 3">
    <name type="scientific">Fasciola gigantica</name>
    <name type="common">Giant liver fluke</name>
    <dbReference type="NCBI Taxonomy" id="46835"/>
    <lineage>
        <taxon>Eukaryota</taxon>
        <taxon>Metazoa</taxon>
        <taxon>Spiralia</taxon>
        <taxon>Lophotrochozoa</taxon>
        <taxon>Platyhelminthes</taxon>
        <taxon>Trematoda</taxon>
        <taxon>Digenea</taxon>
        <taxon>Plagiorchiida</taxon>
        <taxon>Echinostomata</taxon>
        <taxon>Echinostomatoidea</taxon>
        <taxon>Fasciolidae</taxon>
        <taxon>Fasciola</taxon>
    </lineage>
</organism>
<feature type="compositionally biased region" description="Polar residues" evidence="1">
    <location>
        <begin position="94"/>
        <end position="105"/>
    </location>
</feature>
<evidence type="ECO:0000256" key="1">
    <source>
        <dbReference type="SAM" id="MobiDB-lite"/>
    </source>
</evidence>
<dbReference type="Proteomes" id="UP000316759">
    <property type="component" value="Unassembled WGS sequence"/>
</dbReference>